<proteinExistence type="predicted"/>
<sequence length="515" mass="59138">MKILMSALLCLMTITSYGKSETNEKPFLTAQQQEDFYNLLISEIERLDAEIIETRNNSKNVSWREFVDYQKDKFLNAKDWDELYQTFDEFHDGLVNLHSSAIFLAYEPEPKKSQWLNSAIWFEYPIPKFYLAKTKQPIVALNKKPIGKLFKAFSDYRCRHNNEAGCVADFARRIEAGAITVDGAKIKEITLSNGNEETVEYEAIYDAPPKSRTDYMSENYCDAHSGYEGFTSIFKGQNACLYSKEKTAVLRLRHFIYPDHQDPSIYCDTKDATSSYCSDINGVLAELKKHNIEHLVFDMTHNIGGMENSPLLAAFMPDKFKDLTVAYKNTKEIHNPTIRQELFYGNPKGENWYQKSKNVEGEYFAPRADFCQGADDCSLEWIEPRKDAFKAEKISIISDWKCVSSCDDFVWRMQDYAGAEVYGIAPAQDATYARIKLYLYLGANGQVQKKVVGEMTEFKVSDKELLLAEVKMPYSKTVTEEGKLRNTEPVNINVVPYTISNRKHYASDVLRTILE</sequence>
<reference evidence="2" key="1">
    <citation type="submission" date="2015-08" db="EMBL/GenBank/DDBJ databases">
        <authorList>
            <person name="Kim K.M."/>
        </authorList>
    </citation>
    <scope>NUCLEOTIDE SEQUENCE [LARGE SCALE GENOMIC DNA]</scope>
    <source>
        <strain evidence="2">KCTC 23892</strain>
    </source>
</reference>
<gene>
    <name evidence="1" type="ORF">KS2013_2287</name>
</gene>
<dbReference type="SUPFAM" id="SSF52096">
    <property type="entry name" value="ClpP/crotonase"/>
    <property type="match status" value="1"/>
</dbReference>
<dbReference type="EMBL" id="CP012418">
    <property type="protein sequence ID" value="AOE50991.1"/>
    <property type="molecule type" value="Genomic_DNA"/>
</dbReference>
<dbReference type="Proteomes" id="UP000094147">
    <property type="component" value="Chromosome"/>
</dbReference>
<name>A0A1B3BDU8_9GAMM</name>
<organism evidence="1 2">
    <name type="scientific">Kangiella sediminilitoris</name>
    <dbReference type="NCBI Taxonomy" id="1144748"/>
    <lineage>
        <taxon>Bacteria</taxon>
        <taxon>Pseudomonadati</taxon>
        <taxon>Pseudomonadota</taxon>
        <taxon>Gammaproteobacteria</taxon>
        <taxon>Kangiellales</taxon>
        <taxon>Kangiellaceae</taxon>
        <taxon>Kangiella</taxon>
    </lineage>
</organism>
<dbReference type="KEGG" id="ksd:KS2013_2287"/>
<dbReference type="AlphaFoldDB" id="A0A1B3BDU8"/>
<evidence type="ECO:0000313" key="2">
    <source>
        <dbReference type="Proteomes" id="UP000094147"/>
    </source>
</evidence>
<dbReference type="Gene3D" id="3.90.226.10">
    <property type="entry name" value="2-enoyl-CoA Hydratase, Chain A, domain 1"/>
    <property type="match status" value="1"/>
</dbReference>
<dbReference type="InterPro" id="IPR029045">
    <property type="entry name" value="ClpP/crotonase-like_dom_sf"/>
</dbReference>
<dbReference type="STRING" id="1144748.KS2013_2287"/>
<protein>
    <submittedName>
        <fullName evidence="1">Uncharacterized protein</fullName>
    </submittedName>
</protein>
<dbReference type="OrthoDB" id="6397760at2"/>
<evidence type="ECO:0000313" key="1">
    <source>
        <dbReference type="EMBL" id="AOE50991.1"/>
    </source>
</evidence>
<dbReference type="RefSeq" id="WP_068994087.1">
    <property type="nucleotide sequence ID" value="NZ_CP012418.1"/>
</dbReference>
<keyword evidence="2" id="KW-1185">Reference proteome</keyword>
<accession>A0A1B3BDU8</accession>